<dbReference type="KEGG" id="fwa:DCMF_25700"/>
<dbReference type="EMBL" id="CP017634">
    <property type="protein sequence ID" value="ATW27697.1"/>
    <property type="molecule type" value="Genomic_DNA"/>
</dbReference>
<evidence type="ECO:0000313" key="4">
    <source>
        <dbReference type="Proteomes" id="UP000323521"/>
    </source>
</evidence>
<sequence length="599" mass="68140">MDYQQKLKSYNLLIKMGENITSSLNNDEILDYILKEVIAVFPAADAGVLYLYDEAQDILRLQSYAGFDGDILLKNIPPGVAISGTTFARKKSVIINSVEELKEYIKATPDIPLERFTRGMPFDEYPKAIMSTCLIIHDQIIGVITVDNYGLAQKFSEEDMELLKAAADYAAIAIFQSNMIKKEKYYIKELQKSKQDLEKMLMIQNHFTDIILRETGFPGILDYLAEIIAFPVVLYNILLEPVGHSQNGADCQLPASFLNFSRYNEFVKNKLKNIMPYKVEQETYFISPVIGKNKLLGFLVVFPGTQELGEVEKLALSYASMVAAQEWLKQDAVFETAQKGKGDLFHGALSGFIDKSLIQHAEKLGLDYRDYFGVIMVKKGFSTPDSSLEEAAREDKLLKDIISLLGRYSINGIVIPERNLIYVMVSFPKSTKTGQKKIIEIGCEILQLNENIQITVGQLYENLSNLSKSYTEAWECFEILDKYPMASKIINYEQLGILHLILKLETDELNSYIDKILKPLLDYDAQKDAGLLDTLQAYISFNKNIKNVAENMNIHYNTAYWRIKKAEEILHQDFGNTQDWFNVQAACMLYGIINRNEGY</sequence>
<feature type="domain" description="GAF" evidence="2">
    <location>
        <begin position="25"/>
        <end position="184"/>
    </location>
</feature>
<keyword evidence="4" id="KW-1185">Reference proteome</keyword>
<dbReference type="OrthoDB" id="143422at2"/>
<reference evidence="3 4" key="1">
    <citation type="submission" date="2016-10" db="EMBL/GenBank/DDBJ databases">
        <title>Complete Genome Sequence of Peptococcaceae strain DCMF.</title>
        <authorList>
            <person name="Edwards R.J."/>
            <person name="Holland S.I."/>
            <person name="Deshpande N.P."/>
            <person name="Wong Y.K."/>
            <person name="Ertan H."/>
            <person name="Manefield M."/>
            <person name="Russell T.L."/>
            <person name="Lee M.J."/>
        </authorList>
    </citation>
    <scope>NUCLEOTIDE SEQUENCE [LARGE SCALE GENOMIC DNA]</scope>
    <source>
        <strain evidence="3 4">DCMF</strain>
    </source>
</reference>
<organism evidence="3 4">
    <name type="scientific">Formimonas warabiya</name>
    <dbReference type="NCBI Taxonomy" id="1761012"/>
    <lineage>
        <taxon>Bacteria</taxon>
        <taxon>Bacillati</taxon>
        <taxon>Bacillota</taxon>
        <taxon>Clostridia</taxon>
        <taxon>Eubacteriales</taxon>
        <taxon>Peptococcaceae</taxon>
        <taxon>Candidatus Formimonas</taxon>
    </lineage>
</organism>
<dbReference type="Gene3D" id="3.30.450.40">
    <property type="match status" value="1"/>
</dbReference>
<dbReference type="InterPro" id="IPR003018">
    <property type="entry name" value="GAF"/>
</dbReference>
<dbReference type="InterPro" id="IPR041522">
    <property type="entry name" value="CdaR_GGDEF"/>
</dbReference>
<dbReference type="InterPro" id="IPR042070">
    <property type="entry name" value="PucR_C-HTH_sf"/>
</dbReference>
<dbReference type="InterPro" id="IPR051448">
    <property type="entry name" value="CdaR-like_regulators"/>
</dbReference>
<evidence type="ECO:0000256" key="1">
    <source>
        <dbReference type="ARBA" id="ARBA00006754"/>
    </source>
</evidence>
<dbReference type="SUPFAM" id="SSF55781">
    <property type="entry name" value="GAF domain-like"/>
    <property type="match status" value="1"/>
</dbReference>
<protein>
    <recommendedName>
        <fullName evidence="2">GAF domain-containing protein</fullName>
    </recommendedName>
</protein>
<evidence type="ECO:0000313" key="3">
    <source>
        <dbReference type="EMBL" id="ATW27697.1"/>
    </source>
</evidence>
<gene>
    <name evidence="3" type="ORF">DCMF_25700</name>
</gene>
<dbReference type="InterPro" id="IPR029016">
    <property type="entry name" value="GAF-like_dom_sf"/>
</dbReference>
<dbReference type="PANTHER" id="PTHR33744:SF1">
    <property type="entry name" value="DNA-BINDING TRANSCRIPTIONAL ACTIVATOR ADER"/>
    <property type="match status" value="1"/>
</dbReference>
<proteinExistence type="inferred from homology"/>
<dbReference type="Proteomes" id="UP000323521">
    <property type="component" value="Chromosome"/>
</dbReference>
<dbReference type="InterPro" id="IPR025736">
    <property type="entry name" value="PucR_C-HTH_dom"/>
</dbReference>
<dbReference type="RefSeq" id="WP_148137073.1">
    <property type="nucleotide sequence ID" value="NZ_CP017634.1"/>
</dbReference>
<dbReference type="Pfam" id="PF13556">
    <property type="entry name" value="HTH_30"/>
    <property type="match status" value="1"/>
</dbReference>
<dbReference type="PANTHER" id="PTHR33744">
    <property type="entry name" value="CARBOHYDRATE DIACID REGULATOR"/>
    <property type="match status" value="1"/>
</dbReference>
<dbReference type="Pfam" id="PF13185">
    <property type="entry name" value="GAF_2"/>
    <property type="match status" value="1"/>
</dbReference>
<accession>A0A3G1KZ77</accession>
<dbReference type="SMART" id="SM00065">
    <property type="entry name" value="GAF"/>
    <property type="match status" value="1"/>
</dbReference>
<name>A0A3G1KZ77_FORW1</name>
<dbReference type="Gene3D" id="1.10.10.2840">
    <property type="entry name" value="PucR C-terminal helix-turn-helix domain"/>
    <property type="match status" value="1"/>
</dbReference>
<comment type="similarity">
    <text evidence="1">Belongs to the CdaR family.</text>
</comment>
<dbReference type="Pfam" id="PF17853">
    <property type="entry name" value="GGDEF_2"/>
    <property type="match status" value="1"/>
</dbReference>
<evidence type="ECO:0000259" key="2">
    <source>
        <dbReference type="SMART" id="SM00065"/>
    </source>
</evidence>
<dbReference type="AlphaFoldDB" id="A0A3G1KZ77"/>